<dbReference type="InterPro" id="IPR023424">
    <property type="entry name" value="OadG"/>
</dbReference>
<evidence type="ECO:0000256" key="17">
    <source>
        <dbReference type="RuleBase" id="RU004278"/>
    </source>
</evidence>
<evidence type="ECO:0000256" key="7">
    <source>
        <dbReference type="ARBA" id="ARBA00022475"/>
    </source>
</evidence>
<comment type="cofactor">
    <cofactor evidence="1 16 17">
        <name>Na(+)</name>
        <dbReference type="ChEBI" id="CHEBI:29101"/>
    </cofactor>
</comment>
<comment type="catalytic activity">
    <reaction evidence="15 16 17">
        <text>oxaloacetate + 2 Na(+)(in) + H(+) = pyruvate + 2 Na(+)(out) + CO2</text>
        <dbReference type="Rhea" id="RHEA:57724"/>
        <dbReference type="ChEBI" id="CHEBI:15361"/>
        <dbReference type="ChEBI" id="CHEBI:15378"/>
        <dbReference type="ChEBI" id="CHEBI:16452"/>
        <dbReference type="ChEBI" id="CHEBI:16526"/>
        <dbReference type="ChEBI" id="CHEBI:29101"/>
        <dbReference type="EC" id="7.2.4.2"/>
    </reaction>
</comment>
<reference evidence="19" key="1">
    <citation type="journal article" date="2019" name="Genome Announc.">
        <title>Draft Genome Sequence of Pseudoalteromonas piscicida Strain 36Y ROTHPW, an Hypersaline Seawater Isolate from the South Coast of Sonora, Mexico.</title>
        <authorList>
            <person name="Sanchez-Diaz R."/>
            <person name="Molina-Garza Z.J."/>
            <person name="Cruz-Suarez L.E."/>
            <person name="Selvin J."/>
            <person name="Kiran G.S."/>
            <person name="Ibarra-Gamez J.C."/>
            <person name="Gomez-Gil B."/>
            <person name="Galaviz-Silva L."/>
        </authorList>
    </citation>
    <scope>NUCLEOTIDE SEQUENCE [LARGE SCALE GENOMIC DNA]</scope>
    <source>
        <strain evidence="19">36Y_RITHPW</strain>
    </source>
</reference>
<comment type="similarity">
    <text evidence="4 16 17">Belongs to the OadG family.</text>
</comment>
<keyword evidence="7 16" id="KW-1003">Cell membrane</keyword>
<gene>
    <name evidence="16" type="primary">oadG</name>
    <name evidence="18" type="ORF">CEX98_14555</name>
</gene>
<feature type="transmembrane region" description="Helical" evidence="16 17">
    <location>
        <begin position="12"/>
        <end position="35"/>
    </location>
</feature>
<comment type="subunit">
    <text evidence="5 16">Heterotrimer of an alpha, a beta and a gamma subunit.</text>
</comment>
<evidence type="ECO:0000256" key="11">
    <source>
        <dbReference type="ARBA" id="ARBA00023053"/>
    </source>
</evidence>
<evidence type="ECO:0000256" key="3">
    <source>
        <dbReference type="ARBA" id="ARBA00004162"/>
    </source>
</evidence>
<accession>A0A2A5JNQ0</accession>
<organism evidence="18 19">
    <name type="scientific">Pseudoalteromonas piscicida</name>
    <dbReference type="NCBI Taxonomy" id="43662"/>
    <lineage>
        <taxon>Bacteria</taxon>
        <taxon>Pseudomonadati</taxon>
        <taxon>Pseudomonadota</taxon>
        <taxon>Gammaproteobacteria</taxon>
        <taxon>Alteromonadales</taxon>
        <taxon>Pseudoalteromonadaceae</taxon>
        <taxon>Pseudoalteromonas</taxon>
    </lineage>
</organism>
<evidence type="ECO:0000313" key="18">
    <source>
        <dbReference type="EMBL" id="PCK31038.1"/>
    </source>
</evidence>
<evidence type="ECO:0000256" key="10">
    <source>
        <dbReference type="ARBA" id="ARBA00022989"/>
    </source>
</evidence>
<dbReference type="GO" id="GO:0008948">
    <property type="term" value="F:oxaloacetate decarboxylase activity"/>
    <property type="evidence" value="ECO:0007669"/>
    <property type="project" value="UniProtKB-UniRule"/>
</dbReference>
<evidence type="ECO:0000256" key="1">
    <source>
        <dbReference type="ARBA" id="ARBA00001959"/>
    </source>
</evidence>
<sequence length="82" mass="8712">MDIGSQLLQAGNLMLTGMVGVFVFLSILIFAMRLLANFAAQFKEVEPSATRAKATKTISSQGVPQAHIAAISAAVATYRKNN</sequence>
<name>A0A2A5JNQ0_PSEO7</name>
<dbReference type="HAMAP" id="MF_00404">
    <property type="entry name" value="OadG"/>
    <property type="match status" value="1"/>
</dbReference>
<keyword evidence="10 16" id="KW-1133">Transmembrane helix</keyword>
<evidence type="ECO:0000256" key="2">
    <source>
        <dbReference type="ARBA" id="ARBA00003002"/>
    </source>
</evidence>
<keyword evidence="14 16" id="KW-0739">Sodium transport</keyword>
<dbReference type="Proteomes" id="UP000228621">
    <property type="component" value="Unassembled WGS sequence"/>
</dbReference>
<dbReference type="NCBIfam" id="TIGR01195">
    <property type="entry name" value="oadG_fam"/>
    <property type="match status" value="1"/>
</dbReference>
<dbReference type="Pfam" id="PF04277">
    <property type="entry name" value="OAD_gamma"/>
    <property type="match status" value="1"/>
</dbReference>
<keyword evidence="8 16" id="KW-0812">Transmembrane</keyword>
<dbReference type="EMBL" id="NKHF01000066">
    <property type="protein sequence ID" value="PCK31038.1"/>
    <property type="molecule type" value="Genomic_DNA"/>
</dbReference>
<keyword evidence="9 16" id="KW-1278">Translocase</keyword>
<comment type="caution">
    <text evidence="18">The sequence shown here is derived from an EMBL/GenBank/DDBJ whole genome shotgun (WGS) entry which is preliminary data.</text>
</comment>
<keyword evidence="11 16" id="KW-0915">Sodium</keyword>
<comment type="function">
    <text evidence="2 16 17">Catalyzes the decarboxylation of oxaloacetate coupled to Na(+) translocation.</text>
</comment>
<dbReference type="GO" id="GO:0015451">
    <property type="term" value="F:decarboxylation-driven active transmembrane transporter activity"/>
    <property type="evidence" value="ECO:0007669"/>
    <property type="project" value="UniProtKB-EC"/>
</dbReference>
<evidence type="ECO:0000313" key="19">
    <source>
        <dbReference type="Proteomes" id="UP000228621"/>
    </source>
</evidence>
<dbReference type="GO" id="GO:0036376">
    <property type="term" value="P:sodium ion export across plasma membrane"/>
    <property type="evidence" value="ECO:0007669"/>
    <property type="project" value="InterPro"/>
</dbReference>
<dbReference type="OrthoDB" id="6215597at2"/>
<dbReference type="InterPro" id="IPR005899">
    <property type="entry name" value="Na_pump_deCOase"/>
</dbReference>
<evidence type="ECO:0000256" key="5">
    <source>
        <dbReference type="ARBA" id="ARBA00011869"/>
    </source>
</evidence>
<evidence type="ECO:0000256" key="4">
    <source>
        <dbReference type="ARBA" id="ARBA00005844"/>
    </source>
</evidence>
<evidence type="ECO:0000256" key="14">
    <source>
        <dbReference type="ARBA" id="ARBA00023201"/>
    </source>
</evidence>
<evidence type="ECO:0000256" key="8">
    <source>
        <dbReference type="ARBA" id="ARBA00022692"/>
    </source>
</evidence>
<dbReference type="GO" id="GO:0005886">
    <property type="term" value="C:plasma membrane"/>
    <property type="evidence" value="ECO:0007669"/>
    <property type="project" value="UniProtKB-SubCell"/>
</dbReference>
<evidence type="ECO:0000256" key="6">
    <source>
        <dbReference type="ARBA" id="ARBA00022448"/>
    </source>
</evidence>
<dbReference type="AlphaFoldDB" id="A0A2A5JNQ0"/>
<keyword evidence="6 16" id="KW-0813">Transport</keyword>
<keyword evidence="13 16" id="KW-0472">Membrane</keyword>
<evidence type="ECO:0000256" key="12">
    <source>
        <dbReference type="ARBA" id="ARBA00023065"/>
    </source>
</evidence>
<evidence type="ECO:0000256" key="16">
    <source>
        <dbReference type="HAMAP-Rule" id="MF_00404"/>
    </source>
</evidence>
<evidence type="ECO:0000256" key="9">
    <source>
        <dbReference type="ARBA" id="ARBA00022967"/>
    </source>
</evidence>
<dbReference type="EC" id="7.2.4.2" evidence="16"/>
<proteinExistence type="inferred from homology"/>
<keyword evidence="19" id="KW-1185">Reference proteome</keyword>
<comment type="subcellular location">
    <subcellularLocation>
        <location evidence="3 16 17">Cell membrane</location>
        <topology evidence="3 16 17">Single-pass membrane protein</topology>
    </subcellularLocation>
</comment>
<protein>
    <recommendedName>
        <fullName evidence="16">Probable oxaloacetate decarboxylase gamma chain</fullName>
        <ecNumber evidence="16">7.2.4.2</ecNumber>
    </recommendedName>
</protein>
<dbReference type="RefSeq" id="WP_099642782.1">
    <property type="nucleotide sequence ID" value="NZ_JAQPZX010000047.1"/>
</dbReference>
<evidence type="ECO:0000256" key="15">
    <source>
        <dbReference type="ARBA" id="ARBA00048176"/>
    </source>
</evidence>
<keyword evidence="12 16" id="KW-0406">Ion transport</keyword>
<dbReference type="GO" id="GO:0015081">
    <property type="term" value="F:sodium ion transmembrane transporter activity"/>
    <property type="evidence" value="ECO:0007669"/>
    <property type="project" value="UniProtKB-UniRule"/>
</dbReference>
<evidence type="ECO:0000256" key="13">
    <source>
        <dbReference type="ARBA" id="ARBA00023136"/>
    </source>
</evidence>